<evidence type="ECO:0000256" key="1">
    <source>
        <dbReference type="ARBA" id="ARBA00022448"/>
    </source>
</evidence>
<feature type="compositionally biased region" description="Low complexity" evidence="5">
    <location>
        <begin position="1165"/>
        <end position="1186"/>
    </location>
</feature>
<dbReference type="Pfam" id="PF20652">
    <property type="entry name" value="Sec8_C"/>
    <property type="match status" value="1"/>
</dbReference>
<feature type="region of interest" description="Disordered" evidence="5">
    <location>
        <begin position="1"/>
        <end position="211"/>
    </location>
</feature>
<dbReference type="EMBL" id="JAXLQG010000001">
    <property type="protein sequence ID" value="KAK5545565.1"/>
    <property type="molecule type" value="Genomic_DNA"/>
</dbReference>
<feature type="compositionally biased region" description="Basic and acidic residues" evidence="5">
    <location>
        <begin position="143"/>
        <end position="163"/>
    </location>
</feature>
<feature type="domain" description="Exocyst complex component Sec8 N-terminal" evidence="6">
    <location>
        <begin position="214"/>
        <end position="353"/>
    </location>
</feature>
<feature type="compositionally biased region" description="Low complexity" evidence="5">
    <location>
        <begin position="108"/>
        <end position="121"/>
    </location>
</feature>
<proteinExistence type="inferred from homology"/>
<evidence type="ECO:0000313" key="9">
    <source>
        <dbReference type="Proteomes" id="UP001345827"/>
    </source>
</evidence>
<keyword evidence="8" id="KW-0645">Protease</keyword>
<feature type="compositionally biased region" description="Polar residues" evidence="5">
    <location>
        <begin position="1187"/>
        <end position="1205"/>
    </location>
</feature>
<keyword evidence="9" id="KW-1185">Reference proteome</keyword>
<evidence type="ECO:0000313" key="8">
    <source>
        <dbReference type="EMBL" id="KAK5545565.1"/>
    </source>
</evidence>
<dbReference type="InterPro" id="IPR039682">
    <property type="entry name" value="Sec8/EXOC4"/>
</dbReference>
<dbReference type="GO" id="GO:0015031">
    <property type="term" value="P:protein transport"/>
    <property type="evidence" value="ECO:0007669"/>
    <property type="project" value="UniProtKB-KW"/>
</dbReference>
<evidence type="ECO:0000256" key="4">
    <source>
        <dbReference type="RuleBase" id="RU367079"/>
    </source>
</evidence>
<evidence type="ECO:0000256" key="3">
    <source>
        <dbReference type="ARBA" id="ARBA00022927"/>
    </source>
</evidence>
<dbReference type="Pfam" id="PF04048">
    <property type="entry name" value="Sec8_N"/>
    <property type="match status" value="1"/>
</dbReference>
<reference evidence="8 9" key="1">
    <citation type="submission" date="2023-06" db="EMBL/GenBank/DDBJ databases">
        <title>Black Yeasts Isolated from many extreme environments.</title>
        <authorList>
            <person name="Coleine C."/>
            <person name="Stajich J.E."/>
            <person name="Selbmann L."/>
        </authorList>
    </citation>
    <scope>NUCLEOTIDE SEQUENCE [LARGE SCALE GENOMIC DNA]</scope>
    <source>
        <strain evidence="8 9">CCFEE 5887</strain>
    </source>
</reference>
<dbReference type="GO" id="GO:0090522">
    <property type="term" value="P:vesicle tethering involved in exocytosis"/>
    <property type="evidence" value="ECO:0007669"/>
    <property type="project" value="UniProtKB-UniRule"/>
</dbReference>
<evidence type="ECO:0000256" key="5">
    <source>
        <dbReference type="SAM" id="MobiDB-lite"/>
    </source>
</evidence>
<dbReference type="PANTHER" id="PTHR14146">
    <property type="entry name" value="EXOCYST COMPLEX COMPONENT 4"/>
    <property type="match status" value="1"/>
</dbReference>
<dbReference type="InterPro" id="IPR048630">
    <property type="entry name" value="Sec8_M"/>
</dbReference>
<evidence type="ECO:0000259" key="6">
    <source>
        <dbReference type="Pfam" id="PF04048"/>
    </source>
</evidence>
<dbReference type="GO" id="GO:0004177">
    <property type="term" value="F:aminopeptidase activity"/>
    <property type="evidence" value="ECO:0007669"/>
    <property type="project" value="UniProtKB-KW"/>
</dbReference>
<evidence type="ECO:0000256" key="2">
    <source>
        <dbReference type="ARBA" id="ARBA00022483"/>
    </source>
</evidence>
<feature type="compositionally biased region" description="Low complexity" evidence="5">
    <location>
        <begin position="41"/>
        <end position="53"/>
    </location>
</feature>
<keyword evidence="8" id="KW-0031">Aminopeptidase</keyword>
<keyword evidence="2 4" id="KW-0268">Exocytosis</keyword>
<feature type="region of interest" description="Disordered" evidence="5">
    <location>
        <begin position="1043"/>
        <end position="1067"/>
    </location>
</feature>
<evidence type="ECO:0000259" key="7">
    <source>
        <dbReference type="Pfam" id="PF20652"/>
    </source>
</evidence>
<name>A0AAV9QQ54_9PEZI</name>
<feature type="region of interest" description="Disordered" evidence="5">
    <location>
        <begin position="1165"/>
        <end position="1216"/>
    </location>
</feature>
<gene>
    <name evidence="8" type="primary">SEC8</name>
    <name evidence="8" type="ORF">LTR25_000572</name>
</gene>
<comment type="caution">
    <text evidence="8">The sequence shown here is derived from an EMBL/GenBank/DDBJ whole genome shotgun (WGS) entry which is preliminary data.</text>
</comment>
<comment type="function">
    <text evidence="4">Component of the exocyst complex involved in the docking of exocytic vesicles with fusion sites on the plasma membrane.</text>
</comment>
<keyword evidence="1 4" id="KW-0813">Transport</keyword>
<comment type="similarity">
    <text evidence="4">Belongs to the SEC8 family.</text>
</comment>
<keyword evidence="8" id="KW-0378">Hydrolase</keyword>
<accession>A0AAV9QQ54</accession>
<protein>
    <recommendedName>
        <fullName evidence="4">Exocyst complex component Sec8</fullName>
    </recommendedName>
</protein>
<dbReference type="GO" id="GO:0006612">
    <property type="term" value="P:protein targeting to membrane"/>
    <property type="evidence" value="ECO:0007669"/>
    <property type="project" value="UniProtKB-UniRule"/>
</dbReference>
<dbReference type="GO" id="GO:0006904">
    <property type="term" value="P:vesicle docking involved in exocytosis"/>
    <property type="evidence" value="ECO:0007669"/>
    <property type="project" value="InterPro"/>
</dbReference>
<dbReference type="GO" id="GO:0000145">
    <property type="term" value="C:exocyst"/>
    <property type="evidence" value="ECO:0007669"/>
    <property type="project" value="UniProtKB-UniRule"/>
</dbReference>
<keyword evidence="3 4" id="KW-0653">Protein transport</keyword>
<dbReference type="InterPro" id="IPR007191">
    <property type="entry name" value="Sec8_exocyst_N"/>
</dbReference>
<feature type="compositionally biased region" description="Gly residues" evidence="5">
    <location>
        <begin position="93"/>
        <end position="107"/>
    </location>
</feature>
<dbReference type="PANTHER" id="PTHR14146:SF0">
    <property type="entry name" value="EXOCYST COMPLEX COMPONENT 4"/>
    <property type="match status" value="1"/>
</dbReference>
<organism evidence="8 9">
    <name type="scientific">Vermiconidia calcicola</name>
    <dbReference type="NCBI Taxonomy" id="1690605"/>
    <lineage>
        <taxon>Eukaryota</taxon>
        <taxon>Fungi</taxon>
        <taxon>Dikarya</taxon>
        <taxon>Ascomycota</taxon>
        <taxon>Pezizomycotina</taxon>
        <taxon>Dothideomycetes</taxon>
        <taxon>Dothideomycetidae</taxon>
        <taxon>Mycosphaerellales</taxon>
        <taxon>Extremaceae</taxon>
        <taxon>Vermiconidia</taxon>
    </lineage>
</organism>
<feature type="domain" description="Exocyst complex component Sec8 middle helical bundle" evidence="7">
    <location>
        <begin position="469"/>
        <end position="720"/>
    </location>
</feature>
<dbReference type="Proteomes" id="UP001345827">
    <property type="component" value="Unassembled WGS sequence"/>
</dbReference>
<dbReference type="GO" id="GO:0006893">
    <property type="term" value="P:Golgi to plasma membrane transport"/>
    <property type="evidence" value="ECO:0007669"/>
    <property type="project" value="TreeGrafter"/>
</dbReference>
<feature type="compositionally biased region" description="Low complexity" evidence="5">
    <location>
        <begin position="74"/>
        <end position="92"/>
    </location>
</feature>
<feature type="compositionally biased region" description="Polar residues" evidence="5">
    <location>
        <begin position="182"/>
        <end position="191"/>
    </location>
</feature>
<sequence>MSHNPYAANGYGGSANGTNPYAPTNASNSIPSGRYADPYLNQQNNASSASVNSFGSQERRRRSNPYEQRGRDSPGPTTPGRIGPGIANAGGAYAPGGGGAGGGGYGGLARPRYAEEAPAPRNDNSYSREREPQGNEQRQQRPPTRERDRANNDPRFRENRDIRNPMPPPPTMPSKSSLPSLNQQSRTNGYSEPSYPLPENANRQYSPRRPQKSMDEILRHIQSNWKDMEGDECIPVRTALKLMDPSSLGLKDKEEDFSNTHVDLQKCLKSVVNEHYADFNSAVGTYHKIQNAIRESQSRVRLLKGGLMNVKGGMLSTRPELRGLAEQSGDLDHMLVMLSNIESLKDVPSKLEEKISEKKFLGAVDLLMDSLKAITKSELDGIGAVSDLRSYFITQESTLLDILVEELHDHLYLRSPYCKDRWKGKKANGEERDSKDNLTGSVAVWDRPFNHYLNSADFSIPMVEDASKNPEADTFYYTHMILEALHKIGQLGEAISRIEQRMPTELYKVVEKTNQDIDAKYPSHLRGQVNKDSRKVMSLQIHDGRAQVLSDFLWTLYSKFEAIAESHRVLHEVITGIATREKLSKPDRYTTGFKELWKLYQMEMRSLLHDYLATDGSMTLRSGLTRTTSTDIFARPIRDKNKKMFKLSGMEQKSEAMKAEEDELEDILKSSVPGLVSKSRARNGLDLISERSGQDSSAAGHKLLIEPSVFNMTVLLPPSLTFLQRLKDVVPSTAHIPMSTLTSFLDDFLINVFHPQLEEAVTELCIQCMIDLEAFSEDTHWSKHSPHPIFKGAVSFMGLIRAFSGMLSSIPQDQMFTQLIINQLITYYDKCYGYYKALVSRVAPSTTNQNVNNLALKAAAAFAESGEVRDAAVDLLKYDHSSASGGNPSRSDLIMKEVQALLSATKQHPLSSYDIISDPKSVHQLSLLHNSMQWLSTALTQIRHVETSSHTGHARNSMQPKNAKRWTLITGLRSLGGGKSPSHPGATVPVFLPLTSETAIPFDNIVTSFRMLAQTSLLTLHIDIRCGILHQLARTLRGPGATEVDAAGNGSTISPSEKNLNSNRDSSGLPPLDSGLYPYVLPSPPASASPLILELNTDLIAFDANIATYLGTRERNFILHGLARLVDRYLVVAADVIGVMNTNGAERVRIDAMVMQQNLRAILASTTSSSPAKDSSSTSITTGQSTNPTTDAATGLGISTVSSAPQRPEDDDDDSGLLTSSSRYFNLFLQGPDSILQHVRDRKAQKKDVGYSYDELRTLVELCYSADLRGEDREKSIKARKAQQEVLLALGEVMWDS</sequence>
<feature type="compositionally biased region" description="Polar residues" evidence="5">
    <location>
        <begin position="21"/>
        <end position="31"/>
    </location>
</feature>
<feature type="compositionally biased region" description="Polar residues" evidence="5">
    <location>
        <begin position="1049"/>
        <end position="1066"/>
    </location>
</feature>